<keyword evidence="7 9" id="KW-0496">Mitochondrion</keyword>
<keyword evidence="3 9" id="KW-0813">Transport</keyword>
<dbReference type="GO" id="GO:0005743">
    <property type="term" value="C:mitochondrial inner membrane"/>
    <property type="evidence" value="ECO:0007669"/>
    <property type="project" value="UniProtKB-SubCell"/>
</dbReference>
<dbReference type="PIRSF" id="PIRSF000019">
    <property type="entry name" value="Bc1_11K"/>
    <property type="match status" value="1"/>
</dbReference>
<dbReference type="InterPro" id="IPR003422">
    <property type="entry name" value="Cyt_b-c1_6"/>
</dbReference>
<keyword evidence="10" id="KW-1015">Disulfide bond</keyword>
<accession>A0A0N4WC58</accession>
<evidence type="ECO:0000256" key="4">
    <source>
        <dbReference type="ARBA" id="ARBA00022660"/>
    </source>
</evidence>
<keyword evidence="8 9" id="KW-0472">Membrane</keyword>
<reference evidence="12 13" key="2">
    <citation type="submission" date="2018-11" db="EMBL/GenBank/DDBJ databases">
        <authorList>
            <consortium name="Pathogen Informatics"/>
        </authorList>
    </citation>
    <scope>NUCLEOTIDE SEQUENCE [LARGE SCALE GENOMIC DNA]</scope>
    <source>
        <strain evidence="12 13">MHpl1</strain>
    </source>
</reference>
<evidence type="ECO:0000313" key="14">
    <source>
        <dbReference type="WBParaSite" id="HPLM_0000807401-mRNA-1"/>
    </source>
</evidence>
<dbReference type="Pfam" id="PF02320">
    <property type="entry name" value="UCR_hinge"/>
    <property type="match status" value="1"/>
</dbReference>
<dbReference type="OrthoDB" id="405848at2759"/>
<proteinExistence type="inferred from homology"/>
<dbReference type="OMA" id="QWRDRCA"/>
<dbReference type="SUPFAM" id="SSF81531">
    <property type="entry name" value="Non-heme 11 kDa protein of cytochrome bc1 complex (Ubiquinol-cytochrome c reductase)"/>
    <property type="match status" value="1"/>
</dbReference>
<evidence type="ECO:0000256" key="3">
    <source>
        <dbReference type="ARBA" id="ARBA00022448"/>
    </source>
</evidence>
<comment type="similarity">
    <text evidence="2 9">Belongs to the UQCRH/QCR6 family.</text>
</comment>
<keyword evidence="13" id="KW-1185">Reference proteome</keyword>
<keyword evidence="5 9" id="KW-0999">Mitochondrion inner membrane</keyword>
<dbReference type="AlphaFoldDB" id="A0A0N4WC58"/>
<evidence type="ECO:0000256" key="1">
    <source>
        <dbReference type="ARBA" id="ARBA00004137"/>
    </source>
</evidence>
<reference evidence="14" key="1">
    <citation type="submission" date="2017-02" db="UniProtKB">
        <authorList>
            <consortium name="WormBaseParasite"/>
        </authorList>
    </citation>
    <scope>IDENTIFICATION</scope>
</reference>
<feature type="domain" description="Ubiquinol-cytochrome C reductase hinge" evidence="11">
    <location>
        <begin position="13"/>
        <end position="74"/>
    </location>
</feature>
<comment type="subcellular location">
    <subcellularLocation>
        <location evidence="1">Mitochondrion inner membrane</location>
        <topology evidence="1">Peripheral membrane protein</topology>
        <orientation evidence="1">Intermembrane side</orientation>
    </subcellularLocation>
</comment>
<dbReference type="Proteomes" id="UP000268014">
    <property type="component" value="Unassembled WGS sequence"/>
</dbReference>
<evidence type="ECO:0000256" key="2">
    <source>
        <dbReference type="ARBA" id="ARBA00006498"/>
    </source>
</evidence>
<evidence type="ECO:0000256" key="10">
    <source>
        <dbReference type="PIRSR" id="PIRSR000019-1"/>
    </source>
</evidence>
<evidence type="ECO:0000256" key="5">
    <source>
        <dbReference type="ARBA" id="ARBA00022792"/>
    </source>
</evidence>
<dbReference type="EMBL" id="UZAF01016779">
    <property type="protein sequence ID" value="VDO33772.1"/>
    <property type="molecule type" value="Genomic_DNA"/>
</dbReference>
<protein>
    <recommendedName>
        <fullName evidence="9">Cytochrome b-c1 complex subunit 6</fullName>
    </recommendedName>
</protein>
<evidence type="ECO:0000259" key="11">
    <source>
        <dbReference type="Pfam" id="PF02320"/>
    </source>
</evidence>
<evidence type="ECO:0000313" key="13">
    <source>
        <dbReference type="Proteomes" id="UP000268014"/>
    </source>
</evidence>
<evidence type="ECO:0000256" key="7">
    <source>
        <dbReference type="ARBA" id="ARBA00023128"/>
    </source>
</evidence>
<keyword evidence="4 9" id="KW-0679">Respiratory chain</keyword>
<comment type="function">
    <text evidence="9">Component of the ubiquinol-cytochrome c oxidoreductase, a multisubunit transmembrane complex that is part of the mitochondrial electron transport chain which drives oxidative phosphorylation.</text>
</comment>
<dbReference type="GO" id="GO:0006122">
    <property type="term" value="P:mitochondrial electron transport, ubiquinol to cytochrome c"/>
    <property type="evidence" value="ECO:0007669"/>
    <property type="project" value="InterPro"/>
</dbReference>
<dbReference type="WBParaSite" id="HPLM_0000807401-mRNA-1">
    <property type="protein sequence ID" value="HPLM_0000807401-mRNA-1"/>
    <property type="gene ID" value="HPLM_0000807401"/>
</dbReference>
<dbReference type="InterPro" id="IPR036811">
    <property type="entry name" value="Ubol_cytC_Rdtase_hinge_dom_sf"/>
</dbReference>
<evidence type="ECO:0000313" key="12">
    <source>
        <dbReference type="EMBL" id="VDO33772.1"/>
    </source>
</evidence>
<name>A0A0N4WC58_HAEPC</name>
<evidence type="ECO:0000256" key="9">
    <source>
        <dbReference type="PIRNR" id="PIRNR000019"/>
    </source>
</evidence>
<evidence type="ECO:0000256" key="8">
    <source>
        <dbReference type="ARBA" id="ARBA00023136"/>
    </source>
</evidence>
<dbReference type="STRING" id="6290.A0A0N4WC58"/>
<dbReference type="InterPro" id="IPR023184">
    <property type="entry name" value="Ubol_cytC_Rdtase_hinge_dom"/>
</dbReference>
<dbReference type="Gene3D" id="1.10.287.20">
    <property type="entry name" value="Ubiquinol-cytochrome C reductase hinge domain"/>
    <property type="match status" value="1"/>
</dbReference>
<gene>
    <name evidence="12" type="ORF">HPLM_LOCUS8066</name>
</gene>
<sequence>MQSEDRPLDPGVDQLKQWRDRCAEKFPDLKNALDECNARVTSRKHTEETCNQEMFDFVKHVDRCAIRKAFASLK</sequence>
<feature type="disulfide bond" evidence="10">
    <location>
        <begin position="36"/>
        <end position="50"/>
    </location>
</feature>
<dbReference type="PANTHER" id="PTHR15336:SF0">
    <property type="entry name" value="CYTOCHROME B-C1 COMPLEX SUBUNIT 6, MITOCHONDRIAL"/>
    <property type="match status" value="1"/>
</dbReference>
<feature type="disulfide bond" evidence="10">
    <location>
        <begin position="22"/>
        <end position="64"/>
    </location>
</feature>
<dbReference type="PANTHER" id="PTHR15336">
    <property type="entry name" value="UBIQUINOL-CYTOCHROME C REDUCTASE COMPLEX 7.8 KDA PROTEIN"/>
    <property type="match status" value="1"/>
</dbReference>
<evidence type="ECO:0000256" key="6">
    <source>
        <dbReference type="ARBA" id="ARBA00022982"/>
    </source>
</evidence>
<organism evidence="14">
    <name type="scientific">Haemonchus placei</name>
    <name type="common">Barber's pole worm</name>
    <dbReference type="NCBI Taxonomy" id="6290"/>
    <lineage>
        <taxon>Eukaryota</taxon>
        <taxon>Metazoa</taxon>
        <taxon>Ecdysozoa</taxon>
        <taxon>Nematoda</taxon>
        <taxon>Chromadorea</taxon>
        <taxon>Rhabditida</taxon>
        <taxon>Rhabditina</taxon>
        <taxon>Rhabditomorpha</taxon>
        <taxon>Strongyloidea</taxon>
        <taxon>Trichostrongylidae</taxon>
        <taxon>Haemonchus</taxon>
    </lineage>
</organism>
<keyword evidence="6 9" id="KW-0249">Electron transport</keyword>